<organism evidence="1 2">
    <name type="scientific">Actinokineospora fastidiosa</name>
    <dbReference type="NCBI Taxonomy" id="1816"/>
    <lineage>
        <taxon>Bacteria</taxon>
        <taxon>Bacillati</taxon>
        <taxon>Actinomycetota</taxon>
        <taxon>Actinomycetes</taxon>
        <taxon>Pseudonocardiales</taxon>
        <taxon>Pseudonocardiaceae</taxon>
        <taxon>Actinokineospora</taxon>
    </lineage>
</organism>
<evidence type="ECO:0000313" key="1">
    <source>
        <dbReference type="EMBL" id="GGS26253.1"/>
    </source>
</evidence>
<gene>
    <name evidence="1" type="ORF">GCM10010171_19620</name>
</gene>
<comment type="caution">
    <text evidence="1">The sequence shown here is derived from an EMBL/GenBank/DDBJ whole genome shotgun (WGS) entry which is preliminary data.</text>
</comment>
<accession>A0A918LAT7</accession>
<sequence length="69" mass="7633">MRELGHLVLHREATPGDIVQEREAHAPASEAGLTIPRLARELAWDVPRVREMLGMVDRRPVLELVSGGA</sequence>
<evidence type="ECO:0000313" key="2">
    <source>
        <dbReference type="Proteomes" id="UP000660680"/>
    </source>
</evidence>
<name>A0A918LAT7_9PSEU</name>
<dbReference type="Proteomes" id="UP000660680">
    <property type="component" value="Unassembled WGS sequence"/>
</dbReference>
<keyword evidence="2" id="KW-1185">Reference proteome</keyword>
<reference evidence="1" key="2">
    <citation type="submission" date="2020-09" db="EMBL/GenBank/DDBJ databases">
        <authorList>
            <person name="Sun Q."/>
            <person name="Ohkuma M."/>
        </authorList>
    </citation>
    <scope>NUCLEOTIDE SEQUENCE</scope>
    <source>
        <strain evidence="1">JCM 3276</strain>
    </source>
</reference>
<dbReference type="EMBL" id="BMRB01000001">
    <property type="protein sequence ID" value="GGS26253.1"/>
    <property type="molecule type" value="Genomic_DNA"/>
</dbReference>
<dbReference type="RefSeq" id="WP_189209886.1">
    <property type="nucleotide sequence ID" value="NZ_BMRB01000001.1"/>
</dbReference>
<dbReference type="AlphaFoldDB" id="A0A918LAT7"/>
<protein>
    <submittedName>
        <fullName evidence="1">Uncharacterized protein</fullName>
    </submittedName>
</protein>
<proteinExistence type="predicted"/>
<reference evidence="1" key="1">
    <citation type="journal article" date="2014" name="Int. J. Syst. Evol. Microbiol.">
        <title>Complete genome sequence of Corynebacterium casei LMG S-19264T (=DSM 44701T), isolated from a smear-ripened cheese.</title>
        <authorList>
            <consortium name="US DOE Joint Genome Institute (JGI-PGF)"/>
            <person name="Walter F."/>
            <person name="Albersmeier A."/>
            <person name="Kalinowski J."/>
            <person name="Ruckert C."/>
        </authorList>
    </citation>
    <scope>NUCLEOTIDE SEQUENCE</scope>
    <source>
        <strain evidence="1">JCM 3276</strain>
    </source>
</reference>